<evidence type="ECO:0000256" key="1">
    <source>
        <dbReference type="SAM" id="SignalP"/>
    </source>
</evidence>
<reference evidence="2 3" key="1">
    <citation type="submission" date="2019-03" db="EMBL/GenBank/DDBJ databases">
        <title>Sapientia aquatica gen. nov., sp. nov., isolated from a crater lake.</title>
        <authorList>
            <person name="Felfoldi T."/>
            <person name="Szabo A."/>
            <person name="Toth E."/>
            <person name="Schumann P."/>
            <person name="Keki Z."/>
            <person name="Marialigeti K."/>
            <person name="Mathe I."/>
        </authorList>
    </citation>
    <scope>NUCLEOTIDE SEQUENCE [LARGE SCALE GENOMIC DNA]</scope>
    <source>
        <strain evidence="2 3">SA-152</strain>
    </source>
</reference>
<dbReference type="Gene3D" id="2.160.20.10">
    <property type="entry name" value="Single-stranded right-handed beta-helix, Pectin lyase-like"/>
    <property type="match status" value="1"/>
</dbReference>
<feature type="signal peptide" evidence="1">
    <location>
        <begin position="1"/>
        <end position="17"/>
    </location>
</feature>
<dbReference type="EMBL" id="SMYL01000013">
    <property type="protein sequence ID" value="TDK61293.1"/>
    <property type="molecule type" value="Genomic_DNA"/>
</dbReference>
<dbReference type="AlphaFoldDB" id="A0A4V3ATR4"/>
<dbReference type="SUPFAM" id="SSF51126">
    <property type="entry name" value="Pectin lyase-like"/>
    <property type="match status" value="1"/>
</dbReference>
<dbReference type="InterPro" id="IPR011050">
    <property type="entry name" value="Pectin_lyase_fold/virulence"/>
</dbReference>
<name>A0A4V3ATR4_9BURK</name>
<comment type="caution">
    <text evidence="2">The sequence shown here is derived from an EMBL/GenBank/DDBJ whole genome shotgun (WGS) entry which is preliminary data.</text>
</comment>
<accession>A0A4V3ATR4</accession>
<dbReference type="InterPro" id="IPR012334">
    <property type="entry name" value="Pectin_lyas_fold"/>
</dbReference>
<keyword evidence="3" id="KW-1185">Reference proteome</keyword>
<evidence type="ECO:0008006" key="4">
    <source>
        <dbReference type="Google" id="ProtNLM"/>
    </source>
</evidence>
<proteinExistence type="predicted"/>
<dbReference type="OrthoDB" id="8780059at2"/>
<evidence type="ECO:0000313" key="3">
    <source>
        <dbReference type="Proteomes" id="UP000294829"/>
    </source>
</evidence>
<dbReference type="Gene3D" id="2.160.20.80">
    <property type="entry name" value="E3 ubiquitin-protein ligase SopA"/>
    <property type="match status" value="1"/>
</dbReference>
<organism evidence="2 3">
    <name type="scientific">Sapientia aquatica</name>
    <dbReference type="NCBI Taxonomy" id="1549640"/>
    <lineage>
        <taxon>Bacteria</taxon>
        <taxon>Pseudomonadati</taxon>
        <taxon>Pseudomonadota</taxon>
        <taxon>Betaproteobacteria</taxon>
        <taxon>Burkholderiales</taxon>
        <taxon>Oxalobacteraceae</taxon>
        <taxon>Sapientia</taxon>
    </lineage>
</organism>
<gene>
    <name evidence="2" type="ORF">E2I14_17070</name>
</gene>
<dbReference type="Proteomes" id="UP000294829">
    <property type="component" value="Unassembled WGS sequence"/>
</dbReference>
<sequence>MKRRTFVKNIAALFALANPFTFIKAFTMNKTNIRKFGKTFDYLKDPDLRTKEIGDQLIRVNNADVSGASFQKVVWRNIEFVNCDFQSGYDIKLSRLENCRFIDCQFQGIINWGAATNTRFVRCKFYGESNIIGSSGTKNLVHEQCEFINPKGGRNHLGAIGAYGEVEFIKCKAEFFDFLGTIQLKLSDCQLKDCTISTDSEANTGPHFKRAEIVINQCILIGLTDMINADLTNLTILNTHYESIDLTNATFTGDFHMEQCQGGNTKILVKGGAQNFTIKNCHMQSNSKEKFRFYIACSAQTAFIDGLKIQNSSEVAEIRFGAQGGIEIENGVEVIYPPEFARKITISNTSIPQFNFEYSAANYFLIKDCEFDRANFRKSRYNKLEIINTRISRQIDFTETKVDEQNIEFIAGFKNRIELTDGSNVRLPPKIPPNQ</sequence>
<dbReference type="SUPFAM" id="SSF141571">
    <property type="entry name" value="Pentapeptide repeat-like"/>
    <property type="match status" value="1"/>
</dbReference>
<keyword evidence="1" id="KW-0732">Signal</keyword>
<feature type="chain" id="PRO_5020402727" description="Right-handed parallel beta-helix repeat-containing protein" evidence="1">
    <location>
        <begin position="18"/>
        <end position="435"/>
    </location>
</feature>
<dbReference type="RefSeq" id="WP_133330769.1">
    <property type="nucleotide sequence ID" value="NZ_SMYL01000013.1"/>
</dbReference>
<protein>
    <recommendedName>
        <fullName evidence="4">Right-handed parallel beta-helix repeat-containing protein</fullName>
    </recommendedName>
</protein>
<evidence type="ECO:0000313" key="2">
    <source>
        <dbReference type="EMBL" id="TDK61293.1"/>
    </source>
</evidence>